<name>A0A3P9PP09_POERE</name>
<reference evidence="2" key="1">
    <citation type="submission" date="2013-11" db="EMBL/GenBank/DDBJ databases">
        <title>The genomic landscape of the Guanapo guppy.</title>
        <authorList>
            <person name="Kuenstner A."/>
            <person name="Dreyer C."/>
        </authorList>
    </citation>
    <scope>NUCLEOTIDE SEQUENCE</scope>
    <source>
        <strain evidence="2">Guanapo</strain>
    </source>
</reference>
<evidence type="ECO:0000313" key="2">
    <source>
        <dbReference type="Proteomes" id="UP000242638"/>
    </source>
</evidence>
<dbReference type="GeneTree" id="ENSGT00940000176882"/>
<keyword evidence="2" id="KW-1185">Reference proteome</keyword>
<proteinExistence type="predicted"/>
<evidence type="ECO:0000313" key="1">
    <source>
        <dbReference type="Ensembl" id="ENSPREP00000023622.1"/>
    </source>
</evidence>
<dbReference type="AlphaFoldDB" id="A0A3P9PP09"/>
<dbReference type="Ensembl" id="ENSPRET00000023862.1">
    <property type="protein sequence ID" value="ENSPREP00000023622.1"/>
    <property type="gene ID" value="ENSPREG00000015953.1"/>
</dbReference>
<sequence>ALQHKLLFTKYYLNPVKTLWDQLSRQAVTHNSVPHNLNDLKAALLEERDAKPQQTISLLVNSRRHAAIFSHGISSTAVGFCFSTVCQLRKSLHASI</sequence>
<dbReference type="STRING" id="8081.ENSPREP00000023622"/>
<organism evidence="1 2">
    <name type="scientific">Poecilia reticulata</name>
    <name type="common">Guppy</name>
    <name type="synonym">Acanthophacelus reticulatus</name>
    <dbReference type="NCBI Taxonomy" id="8081"/>
    <lineage>
        <taxon>Eukaryota</taxon>
        <taxon>Metazoa</taxon>
        <taxon>Chordata</taxon>
        <taxon>Craniata</taxon>
        <taxon>Vertebrata</taxon>
        <taxon>Euteleostomi</taxon>
        <taxon>Actinopterygii</taxon>
        <taxon>Neopterygii</taxon>
        <taxon>Teleostei</taxon>
        <taxon>Neoteleostei</taxon>
        <taxon>Acanthomorphata</taxon>
        <taxon>Ovalentaria</taxon>
        <taxon>Atherinomorphae</taxon>
        <taxon>Cyprinodontiformes</taxon>
        <taxon>Poeciliidae</taxon>
        <taxon>Poeciliinae</taxon>
        <taxon>Poecilia</taxon>
    </lineage>
</organism>
<reference evidence="1" key="2">
    <citation type="submission" date="2025-08" db="UniProtKB">
        <authorList>
            <consortium name="Ensembl"/>
        </authorList>
    </citation>
    <scope>IDENTIFICATION</scope>
    <source>
        <strain evidence="1">Guanapo</strain>
    </source>
</reference>
<dbReference type="Proteomes" id="UP000242638">
    <property type="component" value="Unassembled WGS sequence"/>
</dbReference>
<accession>A0A3P9PP09</accession>
<reference evidence="1" key="3">
    <citation type="submission" date="2025-09" db="UniProtKB">
        <authorList>
            <consortium name="Ensembl"/>
        </authorList>
    </citation>
    <scope>IDENTIFICATION</scope>
    <source>
        <strain evidence="1">Guanapo</strain>
    </source>
</reference>
<protein>
    <submittedName>
        <fullName evidence="1">Uncharacterized protein</fullName>
    </submittedName>
</protein>